<dbReference type="InterPro" id="IPR008532">
    <property type="entry name" value="NFACT_RNA-bd"/>
</dbReference>
<organism evidence="3 4">
    <name type="scientific">Pseudothermotoga hypogea DSM 11164 = NBRC 106472</name>
    <dbReference type="NCBI Taxonomy" id="1123384"/>
    <lineage>
        <taxon>Bacteria</taxon>
        <taxon>Thermotogati</taxon>
        <taxon>Thermotogota</taxon>
        <taxon>Thermotogae</taxon>
        <taxon>Thermotogales</taxon>
        <taxon>Thermotogaceae</taxon>
        <taxon>Pseudothermotoga</taxon>
    </lineage>
</organism>
<dbReference type="PANTHER" id="PTHR15239">
    <property type="entry name" value="NUCLEAR EXPORT MEDIATOR FACTOR NEMF"/>
    <property type="match status" value="1"/>
</dbReference>
<reference evidence="3 4" key="1">
    <citation type="submission" date="2014-01" db="EMBL/GenBank/DDBJ databases">
        <title>Genome sequencing of Thermotog hypogea.</title>
        <authorList>
            <person name="Zhang X."/>
            <person name="Alvare G."/>
            <person name="Fristensky B."/>
            <person name="Chen L."/>
            <person name="Suen T."/>
            <person name="Chen Q."/>
            <person name="Ma K."/>
        </authorList>
    </citation>
    <scope>NUCLEOTIDE SEQUENCE [LARGE SCALE GENOMIC DNA]</scope>
    <source>
        <strain evidence="3 4">DSM 11164</strain>
    </source>
</reference>
<feature type="coiled-coil region" evidence="1">
    <location>
        <begin position="361"/>
        <end position="395"/>
    </location>
</feature>
<keyword evidence="1" id="KW-0175">Coiled coil</keyword>
<accession>A0A0X1KPZ5</accession>
<dbReference type="GO" id="GO:1990112">
    <property type="term" value="C:RQC complex"/>
    <property type="evidence" value="ECO:0007669"/>
    <property type="project" value="TreeGrafter"/>
</dbReference>
<dbReference type="GO" id="GO:0000049">
    <property type="term" value="F:tRNA binding"/>
    <property type="evidence" value="ECO:0007669"/>
    <property type="project" value="TreeGrafter"/>
</dbReference>
<evidence type="ECO:0000256" key="1">
    <source>
        <dbReference type="SAM" id="Coils"/>
    </source>
</evidence>
<dbReference type="Pfam" id="PF05833">
    <property type="entry name" value="NFACT_N"/>
    <property type="match status" value="1"/>
</dbReference>
<dbReference type="OrthoDB" id="9766163at2"/>
<gene>
    <name evidence="3" type="ORF">AJ81_03095</name>
</gene>
<dbReference type="Proteomes" id="UP000077469">
    <property type="component" value="Chromosome"/>
</dbReference>
<dbReference type="AlphaFoldDB" id="A0A0X1KPZ5"/>
<proteinExistence type="predicted"/>
<feature type="domain" description="NFACT RNA-binding" evidence="2">
    <location>
        <begin position="435"/>
        <end position="520"/>
    </location>
</feature>
<dbReference type="RefSeq" id="WP_031503978.1">
    <property type="nucleotide sequence ID" value="NC_022795.1"/>
</dbReference>
<dbReference type="EMBL" id="CP007141">
    <property type="protein sequence ID" value="AJC73366.1"/>
    <property type="molecule type" value="Genomic_DNA"/>
</dbReference>
<evidence type="ECO:0000313" key="3">
    <source>
        <dbReference type="EMBL" id="AJC73366.1"/>
    </source>
</evidence>
<keyword evidence="4" id="KW-1185">Reference proteome</keyword>
<evidence type="ECO:0000259" key="2">
    <source>
        <dbReference type="Pfam" id="PF05670"/>
    </source>
</evidence>
<dbReference type="PaxDb" id="1123384-AJ81_03095"/>
<dbReference type="STRING" id="1123384.AJ81_03095"/>
<dbReference type="Gene3D" id="2.30.310.10">
    <property type="entry name" value="ibrinogen binding protein from staphylococcus aureus domain"/>
    <property type="match status" value="1"/>
</dbReference>
<dbReference type="PATRIC" id="fig|1123384.7.peg.607"/>
<sequence length="547" mass="63048">MIDAFVLKKLVRELSELTGEALRQIHQCGKFCIELIFHRATIRICVEPGLAHVCLTNREDLSGQNPSNFVTLTRARLRNARLKEVGQLDLDRVLYFVFDKVDETGEKHEYKLYVELFGSKSNVVLVEKELVLDDLRAFLGKNASYVHTTDKMNPFEGSELKFEGNEMLSRFIVEKIAGFSKLTAQEVLYRAKIEDRPLSALDDREKVSLKLALVSILDDFEKPTCYVYEIQGRRHVFAYPLKMLGEPTERYDSVSHAVDEAYHWNSRKIQTDKLRQQLLSIVGERLKKQERLLQTLTEDLKRCEKAEEYKRYGELLKYADVQDSAQGVVECFDWETNQKVLVPLVLGKDAKRSAQYYFEQYKKLKEKAQILKVRIEQLQEQNSYLEQTLYNIESAETLEDLEEIKEELAEFGLIQKGAPKERKFEEANFRKFIYNGFTILVGKNNKQNEALVRKASDSDVWLHVQQSPGAHVVIRTDGRTVPKDVLLYAASIAAHFSKARYSSNVPVDYTLVKNVHKPKGSPPGMVLYTNYETVFVNPLDPEPAKKI</sequence>
<protein>
    <submittedName>
        <fullName evidence="3">Fibronectin-binding protein</fullName>
    </submittedName>
</protein>
<name>A0A0X1KPZ5_9THEM</name>
<dbReference type="Pfam" id="PF05670">
    <property type="entry name" value="NFACT-R_1"/>
    <property type="match status" value="1"/>
</dbReference>
<evidence type="ECO:0000313" key="4">
    <source>
        <dbReference type="Proteomes" id="UP000077469"/>
    </source>
</evidence>
<dbReference type="GO" id="GO:0043023">
    <property type="term" value="F:ribosomal large subunit binding"/>
    <property type="evidence" value="ECO:0007669"/>
    <property type="project" value="TreeGrafter"/>
</dbReference>
<dbReference type="InterPro" id="IPR051608">
    <property type="entry name" value="RQC_Subunit_NEMF"/>
</dbReference>
<dbReference type="PANTHER" id="PTHR15239:SF6">
    <property type="entry name" value="RIBOSOME QUALITY CONTROL COMPLEX SUBUNIT NEMF"/>
    <property type="match status" value="1"/>
</dbReference>
<dbReference type="GO" id="GO:0072344">
    <property type="term" value="P:rescue of stalled ribosome"/>
    <property type="evidence" value="ECO:0007669"/>
    <property type="project" value="TreeGrafter"/>
</dbReference>
<dbReference type="KEGG" id="phy:AJ81_03095"/>